<reference evidence="2 3" key="1">
    <citation type="submission" date="2019-03" db="EMBL/GenBank/DDBJ databases">
        <title>Genomic Encyclopedia of Type Strains, Phase III (KMG-III): the genomes of soil and plant-associated and newly described type strains.</title>
        <authorList>
            <person name="Whitman W."/>
        </authorList>
    </citation>
    <scope>NUCLEOTIDE SEQUENCE [LARGE SCALE GENOMIC DNA]</scope>
    <source>
        <strain evidence="2 3">CGMCC 1.12801</strain>
    </source>
</reference>
<proteinExistence type="predicted"/>
<dbReference type="EMBL" id="SNZV01000002">
    <property type="protein sequence ID" value="TDS15946.1"/>
    <property type="molecule type" value="Genomic_DNA"/>
</dbReference>
<comment type="caution">
    <text evidence="2">The sequence shown here is derived from an EMBL/GenBank/DDBJ whole genome shotgun (WGS) entry which is preliminary data.</text>
</comment>
<keyword evidence="1" id="KW-1133">Transmembrane helix</keyword>
<gene>
    <name evidence="2" type="ORF">B0I21_102263</name>
</gene>
<evidence type="ECO:0000256" key="1">
    <source>
        <dbReference type="SAM" id="Phobius"/>
    </source>
</evidence>
<dbReference type="OrthoDB" id="5975840at2"/>
<keyword evidence="1" id="KW-0472">Membrane</keyword>
<feature type="transmembrane region" description="Helical" evidence="1">
    <location>
        <begin position="80"/>
        <end position="98"/>
    </location>
</feature>
<name>A0A4R7DA61_9SPHI</name>
<feature type="transmembrane region" description="Helical" evidence="1">
    <location>
        <begin position="12"/>
        <end position="31"/>
    </location>
</feature>
<organism evidence="2 3">
    <name type="scientific">Sphingobacterium paludis</name>
    <dbReference type="NCBI Taxonomy" id="1476465"/>
    <lineage>
        <taxon>Bacteria</taxon>
        <taxon>Pseudomonadati</taxon>
        <taxon>Bacteroidota</taxon>
        <taxon>Sphingobacteriia</taxon>
        <taxon>Sphingobacteriales</taxon>
        <taxon>Sphingobacteriaceae</taxon>
        <taxon>Sphingobacterium</taxon>
    </lineage>
</organism>
<protein>
    <recommendedName>
        <fullName evidence="4">VanZ-like domain-containing protein</fullName>
    </recommendedName>
</protein>
<evidence type="ECO:0008006" key="4">
    <source>
        <dbReference type="Google" id="ProtNLM"/>
    </source>
</evidence>
<evidence type="ECO:0000313" key="2">
    <source>
        <dbReference type="EMBL" id="TDS15946.1"/>
    </source>
</evidence>
<feature type="transmembrane region" description="Helical" evidence="1">
    <location>
        <begin position="110"/>
        <end position="127"/>
    </location>
</feature>
<sequence length="142" mass="16225">MKRINGIKYAPKLPAAIAYLLLLVIVMLLFFGRKTASLRPQFILDLWPDFYLHVSNLSISYLMLSGVGFIWILMGIPTRFLVVYSVLLICCNFVYELWIPILNTRDIVDAYYGVFGTVLAFCFLLFTKRFGLVILKGGKSEV</sequence>
<dbReference type="RefSeq" id="WP_133639234.1">
    <property type="nucleotide sequence ID" value="NZ_SNZV01000002.1"/>
</dbReference>
<dbReference type="AlphaFoldDB" id="A0A4R7DA61"/>
<keyword evidence="1" id="KW-0812">Transmembrane</keyword>
<accession>A0A4R7DA61</accession>
<evidence type="ECO:0000313" key="3">
    <source>
        <dbReference type="Proteomes" id="UP000294752"/>
    </source>
</evidence>
<feature type="transmembrane region" description="Helical" evidence="1">
    <location>
        <begin position="51"/>
        <end position="73"/>
    </location>
</feature>
<dbReference type="Proteomes" id="UP000294752">
    <property type="component" value="Unassembled WGS sequence"/>
</dbReference>
<keyword evidence="3" id="KW-1185">Reference proteome</keyword>